<keyword evidence="1" id="KW-1133">Transmembrane helix</keyword>
<dbReference type="OrthoDB" id="344736at2"/>
<dbReference type="STRING" id="46914.JP75_16855"/>
<feature type="transmembrane region" description="Helical" evidence="1">
    <location>
        <begin position="6"/>
        <end position="29"/>
    </location>
</feature>
<keyword evidence="1" id="KW-0472">Membrane</keyword>
<dbReference type="EMBL" id="JQGC01000015">
    <property type="protein sequence ID" value="KFL30245.1"/>
    <property type="molecule type" value="Genomic_DNA"/>
</dbReference>
<evidence type="ECO:0000313" key="2">
    <source>
        <dbReference type="EMBL" id="KFL30245.1"/>
    </source>
</evidence>
<evidence type="ECO:0008006" key="4">
    <source>
        <dbReference type="Google" id="ProtNLM"/>
    </source>
</evidence>
<feature type="transmembrane region" description="Helical" evidence="1">
    <location>
        <begin position="78"/>
        <end position="98"/>
    </location>
</feature>
<accession>A0A087M042</accession>
<name>A0A087M042_9HYPH</name>
<evidence type="ECO:0000256" key="1">
    <source>
        <dbReference type="SAM" id="Phobius"/>
    </source>
</evidence>
<dbReference type="Pfam" id="PF08570">
    <property type="entry name" value="DUF1761"/>
    <property type="match status" value="1"/>
</dbReference>
<proteinExistence type="predicted"/>
<comment type="caution">
    <text evidence="2">The sequence shown here is derived from an EMBL/GenBank/DDBJ whole genome shotgun (WGS) entry which is preliminary data.</text>
</comment>
<dbReference type="Proteomes" id="UP000028981">
    <property type="component" value="Unassembled WGS sequence"/>
</dbReference>
<evidence type="ECO:0000313" key="3">
    <source>
        <dbReference type="Proteomes" id="UP000028981"/>
    </source>
</evidence>
<dbReference type="InterPro" id="IPR013879">
    <property type="entry name" value="DUF1761"/>
</dbReference>
<sequence length="141" mass="15245">MSFLAVNWLAIVLATVASFAFGAVWYMSLSKQWMVALGKTRDQLDPGYTPFIWSVAVELVMAYFIAVFTPALMGTVDVGAGAMTGFLCWFGFVLTVMIMNHRYEGMKWSLTLIDSAHVLGVLVIQGVVIGLFGPVAAVAAV</sequence>
<dbReference type="AlphaFoldDB" id="A0A087M042"/>
<gene>
    <name evidence="2" type="ORF">JP75_16855</name>
</gene>
<reference evidence="2 3" key="1">
    <citation type="submission" date="2014-08" db="EMBL/GenBank/DDBJ databases">
        <authorList>
            <person name="Hassan Y.I."/>
            <person name="Lepp D."/>
            <person name="Zhou T."/>
        </authorList>
    </citation>
    <scope>NUCLEOTIDE SEQUENCE [LARGE SCALE GENOMIC DNA]</scope>
    <source>
        <strain evidence="2 3">IFO13584</strain>
    </source>
</reference>
<feature type="transmembrane region" description="Helical" evidence="1">
    <location>
        <begin position="118"/>
        <end position="140"/>
    </location>
</feature>
<keyword evidence="3" id="KW-1185">Reference proteome</keyword>
<dbReference type="RefSeq" id="WP_035084953.1">
    <property type="nucleotide sequence ID" value="NZ_JQGC01000015.1"/>
</dbReference>
<feature type="transmembrane region" description="Helical" evidence="1">
    <location>
        <begin position="50"/>
        <end position="72"/>
    </location>
</feature>
<organism evidence="2 3">
    <name type="scientific">Devosia riboflavina</name>
    <dbReference type="NCBI Taxonomy" id="46914"/>
    <lineage>
        <taxon>Bacteria</taxon>
        <taxon>Pseudomonadati</taxon>
        <taxon>Pseudomonadota</taxon>
        <taxon>Alphaproteobacteria</taxon>
        <taxon>Hyphomicrobiales</taxon>
        <taxon>Devosiaceae</taxon>
        <taxon>Devosia</taxon>
    </lineage>
</organism>
<protein>
    <recommendedName>
        <fullName evidence="4">DUF1761 domain-containing protein</fullName>
    </recommendedName>
</protein>
<keyword evidence="1" id="KW-0812">Transmembrane</keyword>